<sequence>MKASLRASAGSREVVVLLYRHLLSGTAAIVMFMMMLVTLIDVLGRYLFSSPLNGAYELTELMLAAVIFLGLPLITAEGGHIAVDLLDSFFGGWGQRIQNGLIEVINVFAFGTFTWVLWEHALKVQRYADTTAVLQIPLSWLAFMMAITTGLATLALVLRLIFGSSRLFAQGEQ</sequence>
<dbReference type="InterPro" id="IPR055348">
    <property type="entry name" value="DctQ"/>
</dbReference>
<keyword evidence="3" id="KW-1003">Cell membrane</keyword>
<evidence type="ECO:0000256" key="3">
    <source>
        <dbReference type="ARBA" id="ARBA00022475"/>
    </source>
</evidence>
<keyword evidence="2 9" id="KW-0813">Transport</keyword>
<gene>
    <name evidence="11" type="ORF">SAMN02745729_12531</name>
</gene>
<dbReference type="GO" id="GO:0015740">
    <property type="term" value="P:C4-dicarboxylate transport"/>
    <property type="evidence" value="ECO:0007669"/>
    <property type="project" value="TreeGrafter"/>
</dbReference>
<comment type="subunit">
    <text evidence="9">The complex comprises the extracytoplasmic solute receptor protein and the two transmembrane proteins.</text>
</comment>
<dbReference type="Pfam" id="PF04290">
    <property type="entry name" value="DctQ"/>
    <property type="match status" value="1"/>
</dbReference>
<feature type="domain" description="Tripartite ATP-independent periplasmic transporters DctQ component" evidence="10">
    <location>
        <begin position="34"/>
        <end position="161"/>
    </location>
</feature>
<evidence type="ECO:0000313" key="11">
    <source>
        <dbReference type="EMBL" id="SEB15864.1"/>
    </source>
</evidence>
<evidence type="ECO:0000256" key="5">
    <source>
        <dbReference type="ARBA" id="ARBA00022692"/>
    </source>
</evidence>
<name>A0A1H4H268_9GAMM</name>
<dbReference type="GO" id="GO:0022857">
    <property type="term" value="F:transmembrane transporter activity"/>
    <property type="evidence" value="ECO:0007669"/>
    <property type="project" value="UniProtKB-UniRule"/>
</dbReference>
<dbReference type="Proteomes" id="UP000242469">
    <property type="component" value="Unassembled WGS sequence"/>
</dbReference>
<evidence type="ECO:0000313" key="12">
    <source>
        <dbReference type="Proteomes" id="UP000242469"/>
    </source>
</evidence>
<feature type="transmembrane region" description="Helical" evidence="9">
    <location>
        <begin position="138"/>
        <end position="162"/>
    </location>
</feature>
<dbReference type="InterPro" id="IPR007387">
    <property type="entry name" value="TRAP_DctQ"/>
</dbReference>
<evidence type="ECO:0000256" key="8">
    <source>
        <dbReference type="ARBA" id="ARBA00038436"/>
    </source>
</evidence>
<dbReference type="AlphaFoldDB" id="A0A1H4H268"/>
<keyword evidence="12" id="KW-1185">Reference proteome</keyword>
<evidence type="ECO:0000256" key="6">
    <source>
        <dbReference type="ARBA" id="ARBA00022989"/>
    </source>
</evidence>
<evidence type="ECO:0000256" key="7">
    <source>
        <dbReference type="ARBA" id="ARBA00023136"/>
    </source>
</evidence>
<feature type="transmembrane region" description="Helical" evidence="9">
    <location>
        <begin position="100"/>
        <end position="118"/>
    </location>
</feature>
<keyword evidence="7 9" id="KW-0472">Membrane</keyword>
<dbReference type="STRING" id="1122198.SAMN02745729_12531"/>
<evidence type="ECO:0000256" key="4">
    <source>
        <dbReference type="ARBA" id="ARBA00022519"/>
    </source>
</evidence>
<feature type="transmembrane region" description="Helical" evidence="9">
    <location>
        <begin position="21"/>
        <end position="40"/>
    </location>
</feature>
<comment type="similarity">
    <text evidence="8 9">Belongs to the TRAP transporter small permease family.</text>
</comment>
<proteinExistence type="inferred from homology"/>
<dbReference type="GO" id="GO:0005886">
    <property type="term" value="C:plasma membrane"/>
    <property type="evidence" value="ECO:0007669"/>
    <property type="project" value="UniProtKB-SubCell"/>
</dbReference>
<dbReference type="PANTHER" id="PTHR35011:SF10">
    <property type="entry name" value="TRAP TRANSPORTER SMALL PERMEASE PROTEIN"/>
    <property type="match status" value="1"/>
</dbReference>
<dbReference type="PANTHER" id="PTHR35011">
    <property type="entry name" value="2,3-DIKETO-L-GULONATE TRAP TRANSPORTER SMALL PERMEASE PROTEIN YIAM"/>
    <property type="match status" value="1"/>
</dbReference>
<evidence type="ECO:0000259" key="10">
    <source>
        <dbReference type="Pfam" id="PF04290"/>
    </source>
</evidence>
<evidence type="ECO:0000256" key="1">
    <source>
        <dbReference type="ARBA" id="ARBA00004429"/>
    </source>
</evidence>
<protein>
    <recommendedName>
        <fullName evidence="9">TRAP transporter small permease protein</fullName>
    </recommendedName>
</protein>
<dbReference type="RefSeq" id="WP_091828043.1">
    <property type="nucleotide sequence ID" value="NZ_FNRJ01000025.1"/>
</dbReference>
<keyword evidence="5 9" id="KW-0812">Transmembrane</keyword>
<keyword evidence="4 9" id="KW-0997">Cell inner membrane</keyword>
<evidence type="ECO:0000256" key="9">
    <source>
        <dbReference type="RuleBase" id="RU369079"/>
    </source>
</evidence>
<comment type="function">
    <text evidence="9">Part of the tripartite ATP-independent periplasmic (TRAP) transport system.</text>
</comment>
<reference evidence="12" key="1">
    <citation type="submission" date="2016-10" db="EMBL/GenBank/DDBJ databases">
        <authorList>
            <person name="Varghese N."/>
            <person name="Submissions S."/>
        </authorList>
    </citation>
    <scope>NUCLEOTIDE SEQUENCE [LARGE SCALE GENOMIC DNA]</scope>
    <source>
        <strain evidence="12">DSM 11526</strain>
    </source>
</reference>
<evidence type="ECO:0000256" key="2">
    <source>
        <dbReference type="ARBA" id="ARBA00022448"/>
    </source>
</evidence>
<accession>A0A1H4H268</accession>
<organism evidence="11 12">
    <name type="scientific">Marinobacterium iners DSM 11526</name>
    <dbReference type="NCBI Taxonomy" id="1122198"/>
    <lineage>
        <taxon>Bacteria</taxon>
        <taxon>Pseudomonadati</taxon>
        <taxon>Pseudomonadota</taxon>
        <taxon>Gammaproteobacteria</taxon>
        <taxon>Oceanospirillales</taxon>
        <taxon>Oceanospirillaceae</taxon>
        <taxon>Marinobacterium</taxon>
    </lineage>
</organism>
<comment type="subcellular location">
    <subcellularLocation>
        <location evidence="1 9">Cell inner membrane</location>
        <topology evidence="1 9">Multi-pass membrane protein</topology>
    </subcellularLocation>
</comment>
<dbReference type="EMBL" id="FNRJ01000025">
    <property type="protein sequence ID" value="SEB15864.1"/>
    <property type="molecule type" value="Genomic_DNA"/>
</dbReference>
<keyword evidence="6 9" id="KW-1133">Transmembrane helix</keyword>
<dbReference type="OrthoDB" id="2877624at2"/>
<feature type="transmembrane region" description="Helical" evidence="9">
    <location>
        <begin position="60"/>
        <end position="79"/>
    </location>
</feature>